<accession>A0ABN0H5D0</accession>
<dbReference type="Proteomes" id="UP000018720">
    <property type="component" value="Unassembled WGS sequence"/>
</dbReference>
<dbReference type="RefSeq" id="WP_008593946.1">
    <property type="nucleotide sequence ID" value="NZ_AHOM02000010.1"/>
</dbReference>
<evidence type="ECO:0000313" key="1">
    <source>
        <dbReference type="EMBL" id="EJZ40379.1"/>
    </source>
</evidence>
<organism evidence="1 2">
    <name type="scientific">Leptospira licerasiae str. MMD4847</name>
    <dbReference type="NCBI Taxonomy" id="1049971"/>
    <lineage>
        <taxon>Bacteria</taxon>
        <taxon>Pseudomonadati</taxon>
        <taxon>Spirochaetota</taxon>
        <taxon>Spirochaetia</taxon>
        <taxon>Leptospirales</taxon>
        <taxon>Leptospiraceae</taxon>
        <taxon>Leptospira</taxon>
    </lineage>
</organism>
<proteinExistence type="predicted"/>
<keyword evidence="2" id="KW-1185">Reference proteome</keyword>
<evidence type="ECO:0000313" key="2">
    <source>
        <dbReference type="Proteomes" id="UP000018720"/>
    </source>
</evidence>
<sequence>MKIIEEGFVTNPLFRVLSKFVFGHDATMKTYLADLSRKLETSRN</sequence>
<protein>
    <submittedName>
        <fullName evidence="1">Uncharacterized protein</fullName>
    </submittedName>
</protein>
<name>A0ABN0H5D0_9LEPT</name>
<comment type="caution">
    <text evidence="1">The sequence shown here is derived from an EMBL/GenBank/DDBJ whole genome shotgun (WGS) entry which is preliminary data.</text>
</comment>
<dbReference type="EMBL" id="AHOM02000010">
    <property type="protein sequence ID" value="EJZ40379.1"/>
    <property type="molecule type" value="Genomic_DNA"/>
</dbReference>
<gene>
    <name evidence="1" type="ORF">LEP1GSC178_1260</name>
</gene>
<reference evidence="1 2" key="1">
    <citation type="submission" date="2012-08" db="EMBL/GenBank/DDBJ databases">
        <authorList>
            <person name="Harkins D.M."/>
            <person name="Durkin A.S."/>
            <person name="Selengut J.D."/>
            <person name="Sanka R."/>
            <person name="DePew J."/>
            <person name="Purushe J."/>
            <person name="Matthias M.A."/>
            <person name="Vinetz J.M."/>
            <person name="Sutton G.G."/>
            <person name="Nelson W.C."/>
            <person name="Fouts D.E."/>
        </authorList>
    </citation>
    <scope>NUCLEOTIDE SEQUENCE [LARGE SCALE GENOMIC DNA]</scope>
    <source>
        <strain evidence="1 2">MMD4847</strain>
    </source>
</reference>